<evidence type="ECO:0000256" key="1">
    <source>
        <dbReference type="SAM" id="Phobius"/>
    </source>
</evidence>
<feature type="transmembrane region" description="Helical" evidence="1">
    <location>
        <begin position="87"/>
        <end position="104"/>
    </location>
</feature>
<organism evidence="2 3">
    <name type="scientific">Riccia fluitans</name>
    <dbReference type="NCBI Taxonomy" id="41844"/>
    <lineage>
        <taxon>Eukaryota</taxon>
        <taxon>Viridiplantae</taxon>
        <taxon>Streptophyta</taxon>
        <taxon>Embryophyta</taxon>
        <taxon>Marchantiophyta</taxon>
        <taxon>Marchantiopsida</taxon>
        <taxon>Marchantiidae</taxon>
        <taxon>Marchantiales</taxon>
        <taxon>Ricciaceae</taxon>
        <taxon>Riccia</taxon>
    </lineage>
</organism>
<comment type="caution">
    <text evidence="2">The sequence shown here is derived from an EMBL/GenBank/DDBJ whole genome shotgun (WGS) entry which is preliminary data.</text>
</comment>
<keyword evidence="1" id="KW-0472">Membrane</keyword>
<keyword evidence="1" id="KW-1133">Transmembrane helix</keyword>
<sequence length="282" mass="31720">MARTYAVGRSRGVPTAAVLGSRQFVRIMANSHRRRGTYWKMKDESTDLEDSSLLELFSVRNEATKFVEEFTCDSNSRGTELWSQMKRLPLTAFLVVLSTAMYVICFQPQAPFAEFQSMDFREFSVAPMVDRTGVQTQGIRADAVVNIVFYNPSILYETNVRKVMGSLSFGRVIASGMTDDFILPKQWGRVTQLELESTRNGDKLVPLYGAAPLLLAQMKERRLVDLSLQFQLDSEYSMFFGLVLNEYKTIIRCDISFVPSSSEQTPADSVGAVLSRSCSSVQ</sequence>
<name>A0ABD1ZGR9_9MARC</name>
<dbReference type="Proteomes" id="UP001605036">
    <property type="component" value="Unassembled WGS sequence"/>
</dbReference>
<keyword evidence="3" id="KW-1185">Reference proteome</keyword>
<accession>A0ABD1ZGR9</accession>
<evidence type="ECO:0000313" key="3">
    <source>
        <dbReference type="Proteomes" id="UP001605036"/>
    </source>
</evidence>
<dbReference type="EMBL" id="JBHFFA010000001">
    <property type="protein sequence ID" value="KAL2649821.1"/>
    <property type="molecule type" value="Genomic_DNA"/>
</dbReference>
<gene>
    <name evidence="2" type="ORF">R1flu_017949</name>
</gene>
<evidence type="ECO:0000313" key="2">
    <source>
        <dbReference type="EMBL" id="KAL2649821.1"/>
    </source>
</evidence>
<protein>
    <recommendedName>
        <fullName evidence="4">Late embryogenesis abundant protein LEA-2 subgroup domain-containing protein</fullName>
    </recommendedName>
</protein>
<evidence type="ECO:0008006" key="4">
    <source>
        <dbReference type="Google" id="ProtNLM"/>
    </source>
</evidence>
<dbReference type="AlphaFoldDB" id="A0ABD1ZGR9"/>
<keyword evidence="1" id="KW-0812">Transmembrane</keyword>
<proteinExistence type="predicted"/>
<reference evidence="2 3" key="1">
    <citation type="submission" date="2024-09" db="EMBL/GenBank/DDBJ databases">
        <title>Chromosome-scale assembly of Riccia fluitans.</title>
        <authorList>
            <person name="Paukszto L."/>
            <person name="Sawicki J."/>
            <person name="Karawczyk K."/>
            <person name="Piernik-Szablinska J."/>
            <person name="Szczecinska M."/>
            <person name="Mazdziarz M."/>
        </authorList>
    </citation>
    <scope>NUCLEOTIDE SEQUENCE [LARGE SCALE GENOMIC DNA]</scope>
    <source>
        <strain evidence="2">Rf_01</strain>
        <tissue evidence="2">Aerial parts of the thallus</tissue>
    </source>
</reference>